<dbReference type="PANTHER" id="PTHR45618">
    <property type="entry name" value="MITOCHONDRIAL DICARBOXYLATE CARRIER-RELATED"/>
    <property type="match status" value="1"/>
</dbReference>
<evidence type="ECO:0000256" key="3">
    <source>
        <dbReference type="ARBA" id="ARBA00022448"/>
    </source>
</evidence>
<evidence type="ECO:0000256" key="2">
    <source>
        <dbReference type="ARBA" id="ARBA00006375"/>
    </source>
</evidence>
<evidence type="ECO:0000256" key="8">
    <source>
        <dbReference type="PROSITE-ProRule" id="PRU00282"/>
    </source>
</evidence>
<dbReference type="InterPro" id="IPR050391">
    <property type="entry name" value="Mito_Metabolite_Transporter"/>
</dbReference>
<dbReference type="Proteomes" id="UP001165060">
    <property type="component" value="Unassembled WGS sequence"/>
</dbReference>
<sequence>MTSTSSSPPRTLTTGVSFATASLGGIAGWCMVHPFNSIAVRSSLASTSGSPFSVSAALAAEGPLTFYAGLPAGCYRQLIYAGARFGLYEEFRDRLHAARGKTDFLSRLVCGMAGGGIAAYLSCPMEVCVVRMSNDASLPPAERRRYKGVGDAFSRIVKEEGVAAFWRGSSPFVQRACMVGAFQVATYDEFKGMYATALKQEKGSVPNVFCAAMTSGLIYSLATMPLEAAKNRMAGQKPLADGSMRYTGTVQALTRVAKEEGAMALYKGYLPYYLRCGGHTVTMFIFVQQFRNLYLSGSFI</sequence>
<dbReference type="InterPro" id="IPR018108">
    <property type="entry name" value="MCP_transmembrane"/>
</dbReference>
<dbReference type="Pfam" id="PF00153">
    <property type="entry name" value="Mito_carr"/>
    <property type="match status" value="3"/>
</dbReference>
<feature type="repeat" description="Solcar" evidence="8">
    <location>
        <begin position="12"/>
        <end position="94"/>
    </location>
</feature>
<comment type="subcellular location">
    <subcellularLocation>
        <location evidence="1">Membrane</location>
        <topology evidence="1">Multi-pass membrane protein</topology>
    </subcellularLocation>
</comment>
<keyword evidence="3 9" id="KW-0813">Transport</keyword>
<dbReference type="Gene3D" id="1.50.40.10">
    <property type="entry name" value="Mitochondrial carrier domain"/>
    <property type="match status" value="1"/>
</dbReference>
<dbReference type="InterPro" id="IPR023395">
    <property type="entry name" value="MCP_dom_sf"/>
</dbReference>
<dbReference type="PROSITE" id="PS50920">
    <property type="entry name" value="SOLCAR"/>
    <property type="match status" value="3"/>
</dbReference>
<comment type="similarity">
    <text evidence="2 9">Belongs to the mitochondrial carrier (TC 2.A.29) family.</text>
</comment>
<evidence type="ECO:0000313" key="10">
    <source>
        <dbReference type="EMBL" id="GMI42310.1"/>
    </source>
</evidence>
<evidence type="ECO:0000256" key="5">
    <source>
        <dbReference type="ARBA" id="ARBA00022737"/>
    </source>
</evidence>
<proteinExistence type="inferred from homology"/>
<evidence type="ECO:0000256" key="9">
    <source>
        <dbReference type="RuleBase" id="RU000488"/>
    </source>
</evidence>
<evidence type="ECO:0000256" key="4">
    <source>
        <dbReference type="ARBA" id="ARBA00022692"/>
    </source>
</evidence>
<gene>
    <name evidence="10" type="ORF">TeGR_g7068</name>
</gene>
<keyword evidence="4 8" id="KW-0812">Transmembrane</keyword>
<dbReference type="EMBL" id="BRYB01002275">
    <property type="protein sequence ID" value="GMI42310.1"/>
    <property type="molecule type" value="Genomic_DNA"/>
</dbReference>
<keyword evidence="5" id="KW-0677">Repeat</keyword>
<evidence type="ECO:0000313" key="11">
    <source>
        <dbReference type="Proteomes" id="UP001165060"/>
    </source>
</evidence>
<evidence type="ECO:0000256" key="6">
    <source>
        <dbReference type="ARBA" id="ARBA00022989"/>
    </source>
</evidence>
<feature type="repeat" description="Solcar" evidence="8">
    <location>
        <begin position="102"/>
        <end position="193"/>
    </location>
</feature>
<name>A0ABQ6N7Z5_9STRA</name>
<dbReference type="SUPFAM" id="SSF103506">
    <property type="entry name" value="Mitochondrial carrier"/>
    <property type="match status" value="1"/>
</dbReference>
<evidence type="ECO:0000256" key="1">
    <source>
        <dbReference type="ARBA" id="ARBA00004141"/>
    </source>
</evidence>
<keyword evidence="11" id="KW-1185">Reference proteome</keyword>
<keyword evidence="6" id="KW-1133">Transmembrane helix</keyword>
<feature type="repeat" description="Solcar" evidence="8">
    <location>
        <begin position="203"/>
        <end position="293"/>
    </location>
</feature>
<organism evidence="10 11">
    <name type="scientific">Tetraparma gracilis</name>
    <dbReference type="NCBI Taxonomy" id="2962635"/>
    <lineage>
        <taxon>Eukaryota</taxon>
        <taxon>Sar</taxon>
        <taxon>Stramenopiles</taxon>
        <taxon>Ochrophyta</taxon>
        <taxon>Bolidophyceae</taxon>
        <taxon>Parmales</taxon>
        <taxon>Triparmaceae</taxon>
        <taxon>Tetraparma</taxon>
    </lineage>
</organism>
<keyword evidence="7 8" id="KW-0472">Membrane</keyword>
<reference evidence="10 11" key="1">
    <citation type="journal article" date="2023" name="Commun. Biol.">
        <title>Genome analysis of Parmales, the sister group of diatoms, reveals the evolutionary specialization of diatoms from phago-mixotrophs to photoautotrophs.</title>
        <authorList>
            <person name="Ban H."/>
            <person name="Sato S."/>
            <person name="Yoshikawa S."/>
            <person name="Yamada K."/>
            <person name="Nakamura Y."/>
            <person name="Ichinomiya M."/>
            <person name="Sato N."/>
            <person name="Blanc-Mathieu R."/>
            <person name="Endo H."/>
            <person name="Kuwata A."/>
            <person name="Ogata H."/>
        </authorList>
    </citation>
    <scope>NUCLEOTIDE SEQUENCE [LARGE SCALE GENOMIC DNA]</scope>
</reference>
<accession>A0ABQ6N7Z5</accession>
<evidence type="ECO:0000256" key="7">
    <source>
        <dbReference type="ARBA" id="ARBA00023136"/>
    </source>
</evidence>
<comment type="caution">
    <text evidence="10">The sequence shown here is derived from an EMBL/GenBank/DDBJ whole genome shotgun (WGS) entry which is preliminary data.</text>
</comment>
<protein>
    <submittedName>
        <fullName evidence="10">Uncharacterized protein</fullName>
    </submittedName>
</protein>